<protein>
    <submittedName>
        <fullName evidence="5">GNAT family N-acetyltransferase</fullName>
    </submittedName>
</protein>
<accession>A0A926P3M4</accession>
<dbReference type="InterPro" id="IPR016181">
    <property type="entry name" value="Acyl_CoA_acyltransferase"/>
</dbReference>
<name>A0A926P3M4_9HYPH</name>
<keyword evidence="1" id="KW-0808">Transferase</keyword>
<dbReference type="GO" id="GO:0005737">
    <property type="term" value="C:cytoplasm"/>
    <property type="evidence" value="ECO:0007669"/>
    <property type="project" value="TreeGrafter"/>
</dbReference>
<evidence type="ECO:0000256" key="1">
    <source>
        <dbReference type="ARBA" id="ARBA00022679"/>
    </source>
</evidence>
<dbReference type="Proteomes" id="UP000598467">
    <property type="component" value="Unassembled WGS sequence"/>
</dbReference>
<dbReference type="InterPro" id="IPR000182">
    <property type="entry name" value="GNAT_dom"/>
</dbReference>
<evidence type="ECO:0000313" key="5">
    <source>
        <dbReference type="EMBL" id="MBD1546062.1"/>
    </source>
</evidence>
<keyword evidence="2" id="KW-0012">Acyltransferase</keyword>
<dbReference type="InterPro" id="IPR051531">
    <property type="entry name" value="N-acetyltransferase"/>
</dbReference>
<reference evidence="5" key="1">
    <citation type="submission" date="2020-05" db="EMBL/GenBank/DDBJ databases">
        <title>Identification of trans-AT polyketide cluster in two marine bacteria, producers of a novel glutaramide-containing polyketide sesbanimide D and analogs.</title>
        <authorList>
            <person name="Kacar D."/>
            <person name="Rodriguez P."/>
            <person name="Canedo L."/>
            <person name="Gonzalez E."/>
            <person name="Galan B."/>
            <person name="De La Calle F."/>
            <person name="Garcia J.L."/>
        </authorList>
    </citation>
    <scope>NUCLEOTIDE SEQUENCE</scope>
    <source>
        <strain evidence="5">PHM038</strain>
    </source>
</reference>
<dbReference type="SUPFAM" id="SSF55729">
    <property type="entry name" value="Acyl-CoA N-acyltransferases (Nat)"/>
    <property type="match status" value="1"/>
</dbReference>
<dbReference type="EMBL" id="JABFCZ010000007">
    <property type="protein sequence ID" value="MBD1546062.1"/>
    <property type="molecule type" value="Genomic_DNA"/>
</dbReference>
<proteinExistence type="inferred from homology"/>
<dbReference type="PANTHER" id="PTHR43792">
    <property type="entry name" value="GNAT FAMILY, PUTATIVE (AFU_ORTHOLOGUE AFUA_3G00765)-RELATED-RELATED"/>
    <property type="match status" value="1"/>
</dbReference>
<sequence>MSLLRSTITLEAEPRIESSTHYLRPPVIGDFRAWAELRAASREFLKPWEPLWPRDDLTKSGFRRRLRKYARDRRDGRSYPFLLFSTRTGELLGGLTLSNVRRGVCQSATMGYWMGAPFAGNGHMSHAVRLVLPYCFDVLGLHRVEAACLPNNEPSIHLLQKAGFRREGYARKYLLINGKWQDHLLFACLAEDHALACDPPAMSGGRTLKEIL</sequence>
<organism evidence="5 6">
    <name type="scientific">Roseibium aggregatum</name>
    <dbReference type="NCBI Taxonomy" id="187304"/>
    <lineage>
        <taxon>Bacteria</taxon>
        <taxon>Pseudomonadati</taxon>
        <taxon>Pseudomonadota</taxon>
        <taxon>Alphaproteobacteria</taxon>
        <taxon>Hyphomicrobiales</taxon>
        <taxon>Stappiaceae</taxon>
        <taxon>Roseibium</taxon>
    </lineage>
</organism>
<feature type="domain" description="N-acetyltransferase" evidence="4">
    <location>
        <begin position="35"/>
        <end position="191"/>
    </location>
</feature>
<evidence type="ECO:0000313" key="6">
    <source>
        <dbReference type="Proteomes" id="UP000598467"/>
    </source>
</evidence>
<evidence type="ECO:0000256" key="3">
    <source>
        <dbReference type="ARBA" id="ARBA00038502"/>
    </source>
</evidence>
<dbReference type="PROSITE" id="PS51186">
    <property type="entry name" value="GNAT"/>
    <property type="match status" value="1"/>
</dbReference>
<evidence type="ECO:0000259" key="4">
    <source>
        <dbReference type="PROSITE" id="PS51186"/>
    </source>
</evidence>
<dbReference type="Pfam" id="PF13302">
    <property type="entry name" value="Acetyltransf_3"/>
    <property type="match status" value="1"/>
</dbReference>
<comment type="similarity">
    <text evidence="3">Belongs to the acetyltransferase family. RimJ subfamily.</text>
</comment>
<dbReference type="GO" id="GO:0008999">
    <property type="term" value="F:protein-N-terminal-alanine acetyltransferase activity"/>
    <property type="evidence" value="ECO:0007669"/>
    <property type="project" value="TreeGrafter"/>
</dbReference>
<gene>
    <name evidence="5" type="ORF">HK439_07305</name>
</gene>
<dbReference type="Gene3D" id="3.40.630.30">
    <property type="match status" value="1"/>
</dbReference>
<dbReference type="AlphaFoldDB" id="A0A926P3M4"/>
<evidence type="ECO:0000256" key="2">
    <source>
        <dbReference type="ARBA" id="ARBA00023315"/>
    </source>
</evidence>
<dbReference type="PANTHER" id="PTHR43792:SF8">
    <property type="entry name" value="[RIBOSOMAL PROTEIN US5]-ALANINE N-ACETYLTRANSFERASE"/>
    <property type="match status" value="1"/>
</dbReference>
<comment type="caution">
    <text evidence="5">The sequence shown here is derived from an EMBL/GenBank/DDBJ whole genome shotgun (WGS) entry which is preliminary data.</text>
</comment>
<dbReference type="RefSeq" id="WP_190290740.1">
    <property type="nucleotide sequence ID" value="NZ_JABFCZ010000007.1"/>
</dbReference>